<proteinExistence type="predicted"/>
<dbReference type="EMBL" id="QUSM01000002">
    <property type="protein sequence ID" value="RGD74938.1"/>
    <property type="molecule type" value="Genomic_DNA"/>
</dbReference>
<dbReference type="RefSeq" id="WP_117531032.1">
    <property type="nucleotide sequence ID" value="NZ_QUSM01000002.1"/>
</dbReference>
<dbReference type="NCBIfam" id="TIGR02453">
    <property type="entry name" value="TIGR02453 family protein"/>
    <property type="match status" value="1"/>
</dbReference>
<comment type="caution">
    <text evidence="1">The sequence shown here is derived from an EMBL/GenBank/DDBJ whole genome shotgun (WGS) entry which is preliminary data.</text>
</comment>
<dbReference type="PANTHER" id="PTHR36452">
    <property type="entry name" value="CHROMOSOME 12, WHOLE GENOME SHOTGUN SEQUENCE"/>
    <property type="match status" value="1"/>
</dbReference>
<organism evidence="1 2">
    <name type="scientific">Anaerofustis stercorihominis</name>
    <dbReference type="NCBI Taxonomy" id="214853"/>
    <lineage>
        <taxon>Bacteria</taxon>
        <taxon>Bacillati</taxon>
        <taxon>Bacillota</taxon>
        <taxon>Clostridia</taxon>
        <taxon>Eubacteriales</taxon>
        <taxon>Eubacteriaceae</taxon>
        <taxon>Anaerofustis</taxon>
    </lineage>
</organism>
<name>A0A3E3E1Y4_9FIRM</name>
<sequence length="228" mass="26825">MVDTKKILNFIKELKENNNKEWYHAHKEERLEAKSEFEKLIQELIIEIGKFDQSILCNDPKDLTFKMVRDTRFSKDKSPYNPVFRAHISSKGKLPIPVGYYIYICCDNTAFLGGGLFADMFKEATNMVRAYIDKNGKELSEIINNPDFKNNFEMCGVKLKNVPAGYDKEHPYGEFLKHKSWFIEYPIRDNDFLDSEKFVKNAAEKFKLMKPFNDYLNKALVDFEMPKR</sequence>
<dbReference type="PANTHER" id="PTHR36452:SF1">
    <property type="entry name" value="DUF2461 DOMAIN-CONTAINING PROTEIN"/>
    <property type="match status" value="1"/>
</dbReference>
<dbReference type="Proteomes" id="UP000261212">
    <property type="component" value="Unassembled WGS sequence"/>
</dbReference>
<accession>A0A3E3E1Y4</accession>
<dbReference type="Pfam" id="PF09365">
    <property type="entry name" value="DUF2461"/>
    <property type="match status" value="1"/>
</dbReference>
<protein>
    <submittedName>
        <fullName evidence="1">DUF2461 domain-containing protein</fullName>
    </submittedName>
</protein>
<gene>
    <name evidence="1" type="ORF">DW687_01035</name>
</gene>
<evidence type="ECO:0000313" key="2">
    <source>
        <dbReference type="Proteomes" id="UP000261212"/>
    </source>
</evidence>
<dbReference type="AlphaFoldDB" id="A0A3E3E1Y4"/>
<dbReference type="PIRSF" id="PIRSF028451">
    <property type="entry name" value="UCP028451"/>
    <property type="match status" value="1"/>
</dbReference>
<dbReference type="InterPro" id="IPR015996">
    <property type="entry name" value="UCP028451"/>
</dbReference>
<reference evidence="1 2" key="1">
    <citation type="submission" date="2018-08" db="EMBL/GenBank/DDBJ databases">
        <title>A genome reference for cultivated species of the human gut microbiota.</title>
        <authorList>
            <person name="Zou Y."/>
            <person name="Xue W."/>
            <person name="Luo G."/>
        </authorList>
    </citation>
    <scope>NUCLEOTIDE SEQUENCE [LARGE SCALE GENOMIC DNA]</scope>
    <source>
        <strain evidence="1 2">AM25-6</strain>
    </source>
</reference>
<evidence type="ECO:0000313" key="1">
    <source>
        <dbReference type="EMBL" id="RGD74938.1"/>
    </source>
</evidence>
<dbReference type="InterPro" id="IPR012808">
    <property type="entry name" value="CHP02453"/>
</dbReference>